<proteinExistence type="inferred from homology"/>
<feature type="domain" description="WW" evidence="5">
    <location>
        <begin position="138"/>
        <end position="169"/>
    </location>
</feature>
<dbReference type="InterPro" id="IPR036278">
    <property type="entry name" value="Sialidase_sf"/>
</dbReference>
<dbReference type="GO" id="GO:0009313">
    <property type="term" value="P:oligosaccharide catabolic process"/>
    <property type="evidence" value="ECO:0007669"/>
    <property type="project" value="TreeGrafter"/>
</dbReference>
<comment type="caution">
    <text evidence="6">The sequence shown here is derived from an EMBL/GenBank/DDBJ whole genome shotgun (WGS) entry which is preliminary data.</text>
</comment>
<dbReference type="Pfam" id="PF13088">
    <property type="entry name" value="BNR_2"/>
    <property type="match status" value="1"/>
</dbReference>
<gene>
    <name evidence="6" type="ORF">M472_19125</name>
</gene>
<evidence type="ECO:0000313" key="7">
    <source>
        <dbReference type="Proteomes" id="UP000016584"/>
    </source>
</evidence>
<dbReference type="eggNOG" id="COG4409">
    <property type="taxonomic scope" value="Bacteria"/>
</dbReference>
<dbReference type="InterPro" id="IPR011040">
    <property type="entry name" value="Sialidase"/>
</dbReference>
<dbReference type="SUPFAM" id="SSF50939">
    <property type="entry name" value="Sialidases"/>
    <property type="match status" value="1"/>
</dbReference>
<dbReference type="Gene3D" id="2.120.10.10">
    <property type="match status" value="1"/>
</dbReference>
<keyword evidence="7" id="KW-1185">Reference proteome</keyword>
<dbReference type="GO" id="GO:0005737">
    <property type="term" value="C:cytoplasm"/>
    <property type="evidence" value="ECO:0007669"/>
    <property type="project" value="TreeGrafter"/>
</dbReference>
<dbReference type="EC" id="3.2.1.18" evidence="3"/>
<dbReference type="STRING" id="1346330.M472_19125"/>
<dbReference type="GO" id="GO:0016020">
    <property type="term" value="C:membrane"/>
    <property type="evidence" value="ECO:0007669"/>
    <property type="project" value="TreeGrafter"/>
</dbReference>
<name>U2I022_9SPHI</name>
<comment type="catalytic activity">
    <reaction evidence="1">
        <text>Hydrolysis of alpha-(2-&gt;3)-, alpha-(2-&gt;6)-, alpha-(2-&gt;8)- glycosidic linkages of terminal sialic acid residues in oligosaccharides, glycoproteins, glycolipids, colominic acid and synthetic substrates.</text>
        <dbReference type="EC" id="3.2.1.18"/>
    </reaction>
</comment>
<accession>U2I022</accession>
<evidence type="ECO:0000256" key="4">
    <source>
        <dbReference type="SAM" id="MobiDB-lite"/>
    </source>
</evidence>
<dbReference type="InterPro" id="IPR026856">
    <property type="entry name" value="Sialidase_fam"/>
</dbReference>
<evidence type="ECO:0000256" key="3">
    <source>
        <dbReference type="ARBA" id="ARBA00012733"/>
    </source>
</evidence>
<evidence type="ECO:0000256" key="1">
    <source>
        <dbReference type="ARBA" id="ARBA00000427"/>
    </source>
</evidence>
<evidence type="ECO:0000256" key="2">
    <source>
        <dbReference type="ARBA" id="ARBA00009348"/>
    </source>
</evidence>
<evidence type="ECO:0000259" key="5">
    <source>
        <dbReference type="PROSITE" id="PS50020"/>
    </source>
</evidence>
<feature type="region of interest" description="Disordered" evidence="4">
    <location>
        <begin position="11"/>
        <end position="36"/>
    </location>
</feature>
<dbReference type="EMBL" id="ATDL01000004">
    <property type="protein sequence ID" value="ERJ60870.1"/>
    <property type="molecule type" value="Genomic_DNA"/>
</dbReference>
<dbReference type="PANTHER" id="PTHR10628:SF30">
    <property type="entry name" value="EXO-ALPHA-SIALIDASE"/>
    <property type="match status" value="1"/>
</dbReference>
<comment type="similarity">
    <text evidence="2">Belongs to the glycosyl hydrolase 33 family.</text>
</comment>
<dbReference type="InterPro" id="IPR001202">
    <property type="entry name" value="WW_dom"/>
</dbReference>
<dbReference type="PANTHER" id="PTHR10628">
    <property type="entry name" value="SIALIDASE"/>
    <property type="match status" value="1"/>
</dbReference>
<reference evidence="6 7" key="1">
    <citation type="journal article" date="2013" name="Genome Announc.">
        <title>The Draft Genome Sequence of Sphingomonas paucimobilis Strain HER1398 (Proteobacteria), Host to the Giant PAU Phage, Indicates That It Is a Member of the Genus Sphingobacterium (Bacteroidetes).</title>
        <authorList>
            <person name="White R.A.III."/>
            <person name="Suttle C.A."/>
        </authorList>
    </citation>
    <scope>NUCLEOTIDE SEQUENCE [LARGE SCALE GENOMIC DNA]</scope>
    <source>
        <strain evidence="6 7">HER1398</strain>
    </source>
</reference>
<dbReference type="PROSITE" id="PS50020">
    <property type="entry name" value="WW_DOMAIN_2"/>
    <property type="match status" value="1"/>
</dbReference>
<dbReference type="PATRIC" id="fig|1346330.5.peg.788"/>
<dbReference type="Proteomes" id="UP000016584">
    <property type="component" value="Unassembled WGS sequence"/>
</dbReference>
<dbReference type="CDD" id="cd15482">
    <property type="entry name" value="Sialidase_non-viral"/>
    <property type="match status" value="1"/>
</dbReference>
<dbReference type="AlphaFoldDB" id="U2I022"/>
<organism evidence="6 7">
    <name type="scientific">Sphingobacterium paucimobilis HER1398</name>
    <dbReference type="NCBI Taxonomy" id="1346330"/>
    <lineage>
        <taxon>Bacteria</taxon>
        <taxon>Pseudomonadati</taxon>
        <taxon>Bacteroidota</taxon>
        <taxon>Sphingobacteriia</taxon>
        <taxon>Sphingobacteriales</taxon>
        <taxon>Sphingobacteriaceae</taxon>
        <taxon>Sphingobacterium</taxon>
    </lineage>
</organism>
<sequence length="383" mass="41490">MTSNVALIACKSDEPTKPVTKPGGNGGDNDGEDPTSSFNYIYKENTGGFQVYRIPAIVKANSGRLLAFAEARKLRSGGDSGDIDMVVKLSDDNGKTWGNMITIWDEGVNTCGNPVPIVDKVTGKIHLLLTWNNGADDWAALTNGTGKDTRRVYYTSSSDEGATWSKPREITSSVKSSTWDWYATGPVHGIQISKGTYKGRLVSPNYFTERVDGRRQDLSHAIYSDDNGLTWKSGAATKTGGVGECTVAELSDGRLMMNFRVSSGNVRKYSISEDGGETWGDIQTDYTLVDAICQGSLLSAPIDNKHMMFFANAASVERKNMTVKLSNDNGSNWTKKVSIHSGPSAYSDMTLTAQGKIALVYEGGVGRPYEGIAFKMLELGDFK</sequence>
<evidence type="ECO:0000313" key="6">
    <source>
        <dbReference type="EMBL" id="ERJ60870.1"/>
    </source>
</evidence>
<protein>
    <recommendedName>
        <fullName evidence="3">exo-alpha-sialidase</fullName>
        <ecNumber evidence="3">3.2.1.18</ecNumber>
    </recommendedName>
</protein>
<dbReference type="GO" id="GO:0004308">
    <property type="term" value="F:exo-alpha-sialidase activity"/>
    <property type="evidence" value="ECO:0007669"/>
    <property type="project" value="UniProtKB-EC"/>
</dbReference>
<dbReference type="GO" id="GO:0006689">
    <property type="term" value="P:ganglioside catabolic process"/>
    <property type="evidence" value="ECO:0007669"/>
    <property type="project" value="TreeGrafter"/>
</dbReference>